<dbReference type="SUPFAM" id="SSF48208">
    <property type="entry name" value="Six-hairpin glycosidases"/>
    <property type="match status" value="1"/>
</dbReference>
<organism evidence="2 3">
    <name type="scientific">Amycolatopsis echigonensis</name>
    <dbReference type="NCBI Taxonomy" id="2576905"/>
    <lineage>
        <taxon>Bacteria</taxon>
        <taxon>Bacillati</taxon>
        <taxon>Actinomycetota</taxon>
        <taxon>Actinomycetes</taxon>
        <taxon>Pseudonocardiales</taxon>
        <taxon>Pseudonocardiaceae</taxon>
        <taxon>Amycolatopsis</taxon>
    </lineage>
</organism>
<gene>
    <name evidence="2" type="ORF">ATK30_7610</name>
</gene>
<dbReference type="AlphaFoldDB" id="A0A2N3WRZ6"/>
<evidence type="ECO:0000313" key="2">
    <source>
        <dbReference type="EMBL" id="PKV96657.1"/>
    </source>
</evidence>
<sequence length="480" mass="51651">MRVMLTVVLTTMSALMPVQARTPAPQPAANLVVCDKYCDDRAADQASSDRIAVTAPLDDRVLQLHFADSDPMGWAVIDHSRPGDRVWLDRSFDGGATWDGGAQLGLTTAPSGVGGWRTQMYNNDDWHNRGVGALRACGGTVDTGRIACTPWARTRWNAANRAQAAATAMMALYDNGTGYFREGGGWGTAVSLAAVIRNASVSRMASYDYAMATTYDKNVNAGRGQFRNEFSDDTGWWAMAWLDAYDRTGEQRYLATAKADADHMQTFWTGDCGGGIRWKEGLTYKASISNSLYIQVNATLADRTGDATYRSRAQQGWEWFRGKGLIGSDGLVVDGIDGTSCAAVGQRYTYNQGVFVSGLTALSKVTGDQSLIGTARSVADSTTRTGSFFTGDDGIVHDPGEGASCTDDGSYFKAGLVRGLSELDAATSDMPYRDFLTRQADSAYAHSRNDFDQYSRSWSSSAGKGQGCQAAALALMNATY</sequence>
<reference evidence="2 3" key="1">
    <citation type="submission" date="2017-12" db="EMBL/GenBank/DDBJ databases">
        <title>Sequencing the genomes of 1000 Actinobacteria strains.</title>
        <authorList>
            <person name="Klenk H.-P."/>
        </authorList>
    </citation>
    <scope>NUCLEOTIDE SEQUENCE [LARGE SCALE GENOMIC DNA]</scope>
    <source>
        <strain evidence="2 3">DSM 45165</strain>
    </source>
</reference>
<protein>
    <submittedName>
        <fullName evidence="2">Glycosyl hydrolase family 76</fullName>
    </submittedName>
</protein>
<feature type="chain" id="PRO_5014697632" evidence="1">
    <location>
        <begin position="21"/>
        <end position="480"/>
    </location>
</feature>
<keyword evidence="2" id="KW-0378">Hydrolase</keyword>
<keyword evidence="1" id="KW-0732">Signal</keyword>
<dbReference type="InterPro" id="IPR005198">
    <property type="entry name" value="Glyco_hydro_76"/>
</dbReference>
<comment type="caution">
    <text evidence="2">The sequence shown here is derived from an EMBL/GenBank/DDBJ whole genome shotgun (WGS) entry which is preliminary data.</text>
</comment>
<dbReference type="Proteomes" id="UP000233750">
    <property type="component" value="Unassembled WGS sequence"/>
</dbReference>
<dbReference type="Gene3D" id="1.50.10.20">
    <property type="match status" value="1"/>
</dbReference>
<feature type="signal peptide" evidence="1">
    <location>
        <begin position="1"/>
        <end position="20"/>
    </location>
</feature>
<dbReference type="PANTHER" id="PTHR47791:SF3">
    <property type="entry name" value="MEIOTICALLY UP-REGULATED GENE 191 PROTEIN"/>
    <property type="match status" value="1"/>
</dbReference>
<dbReference type="EMBL" id="PJMY01000003">
    <property type="protein sequence ID" value="PKV96657.1"/>
    <property type="molecule type" value="Genomic_DNA"/>
</dbReference>
<proteinExistence type="predicted"/>
<evidence type="ECO:0000313" key="3">
    <source>
        <dbReference type="Proteomes" id="UP000233750"/>
    </source>
</evidence>
<dbReference type="Pfam" id="PF03663">
    <property type="entry name" value="Glyco_hydro_76"/>
    <property type="match status" value="1"/>
</dbReference>
<dbReference type="InterPro" id="IPR053169">
    <property type="entry name" value="MUG_Protein"/>
</dbReference>
<dbReference type="PANTHER" id="PTHR47791">
    <property type="entry name" value="MEIOTICALLY UP-REGULATED GENE 191 PROTEIN"/>
    <property type="match status" value="1"/>
</dbReference>
<dbReference type="InterPro" id="IPR008928">
    <property type="entry name" value="6-hairpin_glycosidase_sf"/>
</dbReference>
<dbReference type="GO" id="GO:0005975">
    <property type="term" value="P:carbohydrate metabolic process"/>
    <property type="evidence" value="ECO:0007669"/>
    <property type="project" value="InterPro"/>
</dbReference>
<dbReference type="GO" id="GO:0016787">
    <property type="term" value="F:hydrolase activity"/>
    <property type="evidence" value="ECO:0007669"/>
    <property type="project" value="UniProtKB-KW"/>
</dbReference>
<evidence type="ECO:0000256" key="1">
    <source>
        <dbReference type="SAM" id="SignalP"/>
    </source>
</evidence>
<keyword evidence="3" id="KW-1185">Reference proteome</keyword>
<name>A0A2N3WRZ6_9PSEU</name>
<accession>A0A2N3WRZ6</accession>